<evidence type="ECO:0000313" key="4">
    <source>
        <dbReference type="Proteomes" id="UP001596118"/>
    </source>
</evidence>
<dbReference type="Proteomes" id="UP001596118">
    <property type="component" value="Unassembled WGS sequence"/>
</dbReference>
<sequence>MYVPDDPPAACPACGDPYESVSRHAGGFAVNLLDNGRYRRVCFHPATADGDPALDCYHHTHADAGTGTRDAAERGSADADPDTDADAVVPAERS</sequence>
<reference evidence="3 4" key="1">
    <citation type="journal article" date="2019" name="Int. J. Syst. Evol. Microbiol.">
        <title>The Global Catalogue of Microorganisms (GCM) 10K type strain sequencing project: providing services to taxonomists for standard genome sequencing and annotation.</title>
        <authorList>
            <consortium name="The Broad Institute Genomics Platform"/>
            <consortium name="The Broad Institute Genome Sequencing Center for Infectious Disease"/>
            <person name="Wu L."/>
            <person name="Ma J."/>
        </authorList>
    </citation>
    <scope>NUCLEOTIDE SEQUENCE [LARGE SCALE GENOMIC DNA]</scope>
    <source>
        <strain evidence="3 4">CGMCC 1.12124</strain>
    </source>
</reference>
<organism evidence="3 4">
    <name type="scientific">Halorubrum rubrum</name>
    <dbReference type="NCBI Taxonomy" id="1126240"/>
    <lineage>
        <taxon>Archaea</taxon>
        <taxon>Methanobacteriati</taxon>
        <taxon>Methanobacteriota</taxon>
        <taxon>Stenosarchaea group</taxon>
        <taxon>Halobacteria</taxon>
        <taxon>Halobacteriales</taxon>
        <taxon>Haloferacaceae</taxon>
        <taxon>Halorubrum</taxon>
    </lineage>
</organism>
<protein>
    <recommendedName>
        <fullName evidence="2">DUF8145 domain-containing protein</fullName>
    </recommendedName>
</protein>
<dbReference type="Pfam" id="PF26470">
    <property type="entry name" value="DUF8145"/>
    <property type="match status" value="1"/>
</dbReference>
<feature type="domain" description="DUF8145" evidence="2">
    <location>
        <begin position="3"/>
        <end position="66"/>
    </location>
</feature>
<dbReference type="EMBL" id="JBHSKY010000007">
    <property type="protein sequence ID" value="MFC5278758.1"/>
    <property type="molecule type" value="Genomic_DNA"/>
</dbReference>
<evidence type="ECO:0000259" key="2">
    <source>
        <dbReference type="Pfam" id="PF26470"/>
    </source>
</evidence>
<accession>A0ABD5R1A2</accession>
<evidence type="ECO:0000313" key="3">
    <source>
        <dbReference type="EMBL" id="MFC5278758.1"/>
    </source>
</evidence>
<keyword evidence="4" id="KW-1185">Reference proteome</keyword>
<dbReference type="InterPro" id="IPR058458">
    <property type="entry name" value="DUF8145"/>
</dbReference>
<comment type="caution">
    <text evidence="3">The sequence shown here is derived from an EMBL/GenBank/DDBJ whole genome shotgun (WGS) entry which is preliminary data.</text>
</comment>
<dbReference type="RefSeq" id="WP_256411307.1">
    <property type="nucleotide sequence ID" value="NZ_JANHDM010000003.1"/>
</dbReference>
<evidence type="ECO:0000256" key="1">
    <source>
        <dbReference type="SAM" id="MobiDB-lite"/>
    </source>
</evidence>
<gene>
    <name evidence="3" type="ORF">ACFPM1_08335</name>
</gene>
<name>A0ABD5R1A2_9EURY</name>
<proteinExistence type="predicted"/>
<feature type="region of interest" description="Disordered" evidence="1">
    <location>
        <begin position="61"/>
        <end position="94"/>
    </location>
</feature>
<dbReference type="AlphaFoldDB" id="A0ABD5R1A2"/>